<keyword evidence="5" id="KW-1185">Reference proteome</keyword>
<evidence type="ECO:0000259" key="2">
    <source>
        <dbReference type="SMART" id="SM00849"/>
    </source>
</evidence>
<dbReference type="Gene3D" id="3.60.15.10">
    <property type="entry name" value="Ribonuclease Z/Hydroxyacylglutathione hydrolase-like"/>
    <property type="match status" value="1"/>
</dbReference>
<name>A0A1N6NZS7_9GAMM</name>
<dbReference type="CDD" id="cd16295">
    <property type="entry name" value="TTHA0252-CPSF-like_MBL-fold"/>
    <property type="match status" value="1"/>
</dbReference>
<evidence type="ECO:0000259" key="3">
    <source>
        <dbReference type="SMART" id="SM01027"/>
    </source>
</evidence>
<dbReference type="STRING" id="1604334.SAMN05421546_0436"/>
<dbReference type="PANTHER" id="PTHR11203:SF37">
    <property type="entry name" value="INTEGRATOR COMPLEX SUBUNIT 11"/>
    <property type="match status" value="1"/>
</dbReference>
<dbReference type="GO" id="GO:0004521">
    <property type="term" value="F:RNA endonuclease activity"/>
    <property type="evidence" value="ECO:0007669"/>
    <property type="project" value="TreeGrafter"/>
</dbReference>
<dbReference type="InterPro" id="IPR001279">
    <property type="entry name" value="Metallo-B-lactamas"/>
</dbReference>
<evidence type="ECO:0000256" key="1">
    <source>
        <dbReference type="ARBA" id="ARBA00022801"/>
    </source>
</evidence>
<feature type="domain" description="Metallo-beta-lactamase" evidence="2">
    <location>
        <begin position="13"/>
        <end position="228"/>
    </location>
</feature>
<dbReference type="GO" id="GO:0016787">
    <property type="term" value="F:hydrolase activity"/>
    <property type="evidence" value="ECO:0007669"/>
    <property type="project" value="UniProtKB-KW"/>
</dbReference>
<sequence length="457" mass="50765">MQVHFHGAAGMVTGSMHLVEAAGKQVMLDCGMIQGTVEAEALNQAEFPCDPSTLDALVLSHAHIDHVGRVPLLVARGFRGPIWAQEATAELLPIMLLDSASLQESEAERHNRKRKPHEPEMVPLYTREDVQTALELVKPLPYHARTEILPGIEIYFRDAGHILGSSIVEVFGDGRKLVFSGDLGPKGTPILRDPESVEQADLVLMESTYGDRNHRDRAETIRELGGILDEAWREKGNVLIPAFAVGRTQELLYWFARHWDEWQMSRWQIFLDSPMAGKVVKVYDHHHDLFDADAQAVWRGTPNPFRLPNLHVTESPDESMAINRIEGGAIIIAGNGMASGGRILHHLKHNLGRRQAHVVFVGYQAQGTLGRRLVDGAKWVRIHGRDYRVNAQRHTVGGLSAHTDQRGLLAWYGAFQPSPPVVLVHGEDTAREALAGEIHERHGIEAELAQPGMTLQV</sequence>
<evidence type="ECO:0000313" key="5">
    <source>
        <dbReference type="Proteomes" id="UP000241788"/>
    </source>
</evidence>
<protein>
    <submittedName>
        <fullName evidence="4">Metallo-beta-lactamase family protein</fullName>
    </submittedName>
</protein>
<dbReference type="InterPro" id="IPR036866">
    <property type="entry name" value="RibonucZ/Hydroxyglut_hydro"/>
</dbReference>
<dbReference type="InterPro" id="IPR050698">
    <property type="entry name" value="MBL"/>
</dbReference>
<dbReference type="Pfam" id="PF00753">
    <property type="entry name" value="Lactamase_B"/>
    <property type="match status" value="1"/>
</dbReference>
<dbReference type="SUPFAM" id="SSF56281">
    <property type="entry name" value="Metallo-hydrolase/oxidoreductase"/>
    <property type="match status" value="1"/>
</dbReference>
<dbReference type="Pfam" id="PF10996">
    <property type="entry name" value="Beta-Casp"/>
    <property type="match status" value="1"/>
</dbReference>
<dbReference type="AlphaFoldDB" id="A0A1N6NZS7"/>
<dbReference type="InterPro" id="IPR011108">
    <property type="entry name" value="RMMBL"/>
</dbReference>
<dbReference type="OrthoDB" id="9803916at2"/>
<proteinExistence type="predicted"/>
<dbReference type="Pfam" id="PF07521">
    <property type="entry name" value="RMMBL"/>
    <property type="match status" value="1"/>
</dbReference>
<dbReference type="SMART" id="SM00849">
    <property type="entry name" value="Lactamase_B"/>
    <property type="match status" value="1"/>
</dbReference>
<accession>A0A1N6NZS7</accession>
<dbReference type="RefSeq" id="WP_076584814.1">
    <property type="nucleotide sequence ID" value="NZ_FTLW01000001.1"/>
</dbReference>
<dbReference type="Gene3D" id="3.40.50.10890">
    <property type="match status" value="1"/>
</dbReference>
<evidence type="ECO:0000313" key="4">
    <source>
        <dbReference type="EMBL" id="SIP97543.1"/>
    </source>
</evidence>
<feature type="domain" description="Beta-Casp" evidence="3">
    <location>
        <begin position="248"/>
        <end position="373"/>
    </location>
</feature>
<organism evidence="4 5">
    <name type="scientific">Solilutibacter tolerans</name>
    <dbReference type="NCBI Taxonomy" id="1604334"/>
    <lineage>
        <taxon>Bacteria</taxon>
        <taxon>Pseudomonadati</taxon>
        <taxon>Pseudomonadota</taxon>
        <taxon>Gammaproteobacteria</taxon>
        <taxon>Lysobacterales</taxon>
        <taxon>Lysobacteraceae</taxon>
        <taxon>Solilutibacter</taxon>
    </lineage>
</organism>
<gene>
    <name evidence="4" type="ORF">SAMN05421546_0436</name>
</gene>
<reference evidence="5" key="1">
    <citation type="submission" date="2017-01" db="EMBL/GenBank/DDBJ databases">
        <authorList>
            <person name="Varghese N."/>
            <person name="Submissions S."/>
        </authorList>
    </citation>
    <scope>NUCLEOTIDE SEQUENCE [LARGE SCALE GENOMIC DNA]</scope>
    <source>
        <strain evidence="5">UM1</strain>
    </source>
</reference>
<dbReference type="InterPro" id="IPR022712">
    <property type="entry name" value="Beta_Casp"/>
</dbReference>
<keyword evidence="1" id="KW-0378">Hydrolase</keyword>
<dbReference type="Proteomes" id="UP000241788">
    <property type="component" value="Unassembled WGS sequence"/>
</dbReference>
<dbReference type="PANTHER" id="PTHR11203">
    <property type="entry name" value="CLEAVAGE AND POLYADENYLATION SPECIFICITY FACTOR FAMILY MEMBER"/>
    <property type="match status" value="1"/>
</dbReference>
<dbReference type="EMBL" id="FTLW01000001">
    <property type="protein sequence ID" value="SIP97543.1"/>
    <property type="molecule type" value="Genomic_DNA"/>
</dbReference>
<dbReference type="SMART" id="SM01027">
    <property type="entry name" value="Beta-Casp"/>
    <property type="match status" value="1"/>
</dbReference>